<comment type="function">
    <text evidence="18">Atypical kinase involved in the biosynthesis of coenzyme Q, also named ubiquinone, an essential lipid-soluble electron transporter for aerobic cellular respiration. Its substrate specificity is still unclear: may act as a protein kinase that mediates phosphorylation of COQ3. According to other reports, acts as a small molecule kinase, possibly a lipid kinase that phosphorylates a prenyl lipid in the ubiquinone biosynthesis pathway, as suggested by its ability to bind coenzyme Q lipid intermediates. However, the small molecule kinase activity was not confirmed by another publication. Shows an unusual selectivity for binding ADP over ATP.</text>
</comment>
<keyword evidence="9" id="KW-0418">Kinase</keyword>
<dbReference type="AlphaFoldDB" id="A0A671XF86"/>
<dbReference type="Proteomes" id="UP000472265">
    <property type="component" value="Chromosome 22"/>
</dbReference>
<dbReference type="PANTHER" id="PTHR43851:SF1">
    <property type="entry name" value="ATYPICAL KINASE COQ8A, MITOCHONDRIAL"/>
    <property type="match status" value="1"/>
</dbReference>
<evidence type="ECO:0000256" key="19">
    <source>
        <dbReference type="SAM" id="MobiDB-lite"/>
    </source>
</evidence>
<dbReference type="GO" id="GO:0031966">
    <property type="term" value="C:mitochondrial membrane"/>
    <property type="evidence" value="ECO:0007669"/>
    <property type="project" value="UniProtKB-SubCell"/>
</dbReference>
<keyword evidence="14" id="KW-0472">Membrane</keyword>
<accession>A0A671XF86</accession>
<name>A0A671XF86_SPAAU</name>
<evidence type="ECO:0000256" key="11">
    <source>
        <dbReference type="ARBA" id="ARBA00022946"/>
    </source>
</evidence>
<dbReference type="UniPathway" id="UPA00232"/>
<dbReference type="PANTHER" id="PTHR43851">
    <property type="match status" value="1"/>
</dbReference>
<evidence type="ECO:0000256" key="8">
    <source>
        <dbReference type="ARBA" id="ARBA00022741"/>
    </source>
</evidence>
<feature type="chain" id="PRO_5025564056" description="Atypical kinase COQ8A, mitochondrial" evidence="20">
    <location>
        <begin position="19"/>
        <end position="570"/>
    </location>
</feature>
<dbReference type="GeneTree" id="ENSGT00940000156810"/>
<dbReference type="Ensembl" id="ENSSAUT00010052391.1">
    <property type="protein sequence ID" value="ENSSAUP00010049797.1"/>
    <property type="gene ID" value="ENSSAUG00010018496.1"/>
</dbReference>
<evidence type="ECO:0000256" key="2">
    <source>
        <dbReference type="ARBA" id="ARBA00004749"/>
    </source>
</evidence>
<evidence type="ECO:0000256" key="13">
    <source>
        <dbReference type="ARBA" id="ARBA00023128"/>
    </source>
</evidence>
<reference evidence="22" key="3">
    <citation type="submission" date="2025-09" db="UniProtKB">
        <authorList>
            <consortium name="Ensembl"/>
        </authorList>
    </citation>
    <scope>IDENTIFICATION</scope>
</reference>
<dbReference type="InterPro" id="IPR004147">
    <property type="entry name" value="ABC1_dom"/>
</dbReference>
<keyword evidence="10" id="KW-0067">ATP-binding</keyword>
<evidence type="ECO:0000256" key="4">
    <source>
        <dbReference type="ARBA" id="ARBA00018535"/>
    </source>
</evidence>
<evidence type="ECO:0000256" key="15">
    <source>
        <dbReference type="ARBA" id="ARBA00031775"/>
    </source>
</evidence>
<evidence type="ECO:0000256" key="16">
    <source>
        <dbReference type="ARBA" id="ARBA00032726"/>
    </source>
</evidence>
<evidence type="ECO:0000256" key="20">
    <source>
        <dbReference type="SAM" id="SignalP"/>
    </source>
</evidence>
<reference evidence="22" key="1">
    <citation type="submission" date="2021-04" db="EMBL/GenBank/DDBJ databases">
        <authorList>
            <consortium name="Wellcome Sanger Institute Data Sharing"/>
        </authorList>
    </citation>
    <scope>NUCLEOTIDE SEQUENCE [LARGE SCALE GENOMIC DNA]</scope>
</reference>
<keyword evidence="7" id="KW-0812">Transmembrane</keyword>
<dbReference type="Pfam" id="PF03109">
    <property type="entry name" value="ABC1"/>
    <property type="match status" value="1"/>
</dbReference>
<evidence type="ECO:0000256" key="12">
    <source>
        <dbReference type="ARBA" id="ARBA00022989"/>
    </source>
</evidence>
<evidence type="ECO:0000256" key="14">
    <source>
        <dbReference type="ARBA" id="ARBA00023136"/>
    </source>
</evidence>
<reference evidence="22" key="2">
    <citation type="submission" date="2025-08" db="UniProtKB">
        <authorList>
            <consortium name="Ensembl"/>
        </authorList>
    </citation>
    <scope>IDENTIFICATION</scope>
</reference>
<keyword evidence="11" id="KW-0809">Transit peptide</keyword>
<dbReference type="GO" id="GO:0006744">
    <property type="term" value="P:ubiquinone biosynthetic process"/>
    <property type="evidence" value="ECO:0007669"/>
    <property type="project" value="UniProtKB-UniPathway"/>
</dbReference>
<feature type="signal peptide" evidence="20">
    <location>
        <begin position="1"/>
        <end position="18"/>
    </location>
</feature>
<evidence type="ECO:0000256" key="18">
    <source>
        <dbReference type="ARBA" id="ARBA00058956"/>
    </source>
</evidence>
<evidence type="ECO:0000256" key="6">
    <source>
        <dbReference type="ARBA" id="ARBA00022688"/>
    </source>
</evidence>
<dbReference type="SUPFAM" id="SSF56112">
    <property type="entry name" value="Protein kinase-like (PK-like)"/>
    <property type="match status" value="1"/>
</dbReference>
<dbReference type="InterPro" id="IPR051409">
    <property type="entry name" value="Atypical_kinase_ADCK"/>
</dbReference>
<comment type="pathway">
    <text evidence="2">Cofactor biosynthesis; ubiquinone biosynthesis.</text>
</comment>
<dbReference type="InterPro" id="IPR011009">
    <property type="entry name" value="Kinase-like_dom_sf"/>
</dbReference>
<feature type="domain" description="ABC1 atypical kinase-like" evidence="21">
    <location>
        <begin position="217"/>
        <end position="456"/>
    </location>
</feature>
<keyword evidence="5" id="KW-0808">Transferase</keyword>
<comment type="similarity">
    <text evidence="3">Belongs to the protein kinase superfamily. ADCK protein kinase family.</text>
</comment>
<evidence type="ECO:0000313" key="23">
    <source>
        <dbReference type="Proteomes" id="UP000472265"/>
    </source>
</evidence>
<proteinExistence type="inferred from homology"/>
<gene>
    <name evidence="22" type="primary">COQ8A</name>
</gene>
<evidence type="ECO:0000313" key="22">
    <source>
        <dbReference type="Ensembl" id="ENSSAUP00010049797.1"/>
    </source>
</evidence>
<dbReference type="GO" id="GO:0016301">
    <property type="term" value="F:kinase activity"/>
    <property type="evidence" value="ECO:0007669"/>
    <property type="project" value="UniProtKB-KW"/>
</dbReference>
<feature type="region of interest" description="Disordered" evidence="19">
    <location>
        <begin position="100"/>
        <end position="120"/>
    </location>
</feature>
<dbReference type="GO" id="GO:0005524">
    <property type="term" value="F:ATP binding"/>
    <property type="evidence" value="ECO:0007669"/>
    <property type="project" value="UniProtKB-KW"/>
</dbReference>
<keyword evidence="20" id="KW-0732">Signal</keyword>
<keyword evidence="12" id="KW-1133">Transmembrane helix</keyword>
<evidence type="ECO:0000256" key="9">
    <source>
        <dbReference type="ARBA" id="ARBA00022777"/>
    </source>
</evidence>
<comment type="subcellular location">
    <subcellularLocation>
        <location evidence="1">Mitochondrion membrane</location>
        <topology evidence="1">Single-pass membrane protein</topology>
    </subcellularLocation>
</comment>
<organism evidence="22 23">
    <name type="scientific">Sparus aurata</name>
    <name type="common">Gilthead sea bream</name>
    <dbReference type="NCBI Taxonomy" id="8175"/>
    <lineage>
        <taxon>Eukaryota</taxon>
        <taxon>Metazoa</taxon>
        <taxon>Chordata</taxon>
        <taxon>Craniata</taxon>
        <taxon>Vertebrata</taxon>
        <taxon>Euteleostomi</taxon>
        <taxon>Actinopterygii</taxon>
        <taxon>Neopterygii</taxon>
        <taxon>Teleostei</taxon>
        <taxon>Neoteleostei</taxon>
        <taxon>Acanthomorphata</taxon>
        <taxon>Eupercaria</taxon>
        <taxon>Spariformes</taxon>
        <taxon>Sparidae</taxon>
        <taxon>Sparus</taxon>
    </lineage>
</organism>
<sequence>MMLLYGYLLIFYLYTNKANKSIFVIRNPGLPIVGAAVQGVQSAAEQGLSAAMIKVQVCVGVCVNTTVPLGRILHQVSQHRSYHQDPTTVGGLTAEDIEKARQRKGPEIKQHKQMLSERARERKVPVTRLSRLANFGGLAVGLGIGALAEVAKKTIRHNGAAGKCVLDSSPFLSEANAERIVRTLCKVRGAALKLGQMLSIQDDAFINPQLAKIFDRVRQSADFMPIKQMTKALNSDLGPNWRDKLESFEERPFAAASIGQVHLARMKDGREVAMKIQYPGVAQSINSDVNNLMTVLSMSNALPEGLFPEHLIDVMRKELTLECDYIREAQCAKKFKELLKDHPFFYVPDVIDELSSRHVLTTELVPGFPLDQADDLSQELKNEICYNILMLCLRELFEFRYMQTDPNWSNFFYDPQTHRVSLLDFGATRGFAESFTDVYIEVIRSASEGDREGVLKKSIEMKFLTGFESKSMINAHVDAVMILGEAFASVEAFEFGAQSTTERIHNLIPVMLKQRLTPPPEETYSLHRKMGGSFLICSRLDAKLRCKDMFQTAYQKYWEGRTSPGELNRL</sequence>
<evidence type="ECO:0000256" key="10">
    <source>
        <dbReference type="ARBA" id="ARBA00022840"/>
    </source>
</evidence>
<dbReference type="CDD" id="cd13970">
    <property type="entry name" value="ABC1_ADCK3"/>
    <property type="match status" value="1"/>
</dbReference>
<evidence type="ECO:0000256" key="1">
    <source>
        <dbReference type="ARBA" id="ARBA00004304"/>
    </source>
</evidence>
<evidence type="ECO:0000259" key="21">
    <source>
        <dbReference type="Pfam" id="PF03109"/>
    </source>
</evidence>
<keyword evidence="8" id="KW-0547">Nucleotide-binding</keyword>
<keyword evidence="6" id="KW-0831">Ubiquinone biosynthesis</keyword>
<evidence type="ECO:0000256" key="17">
    <source>
        <dbReference type="ARBA" id="ARBA00033204"/>
    </source>
</evidence>
<keyword evidence="13" id="KW-0496">Mitochondrion</keyword>
<evidence type="ECO:0000256" key="3">
    <source>
        <dbReference type="ARBA" id="ARBA00009670"/>
    </source>
</evidence>
<evidence type="ECO:0000256" key="5">
    <source>
        <dbReference type="ARBA" id="ARBA00022679"/>
    </source>
</evidence>
<dbReference type="InterPro" id="IPR034646">
    <property type="entry name" value="ADCK3_dom"/>
</dbReference>
<evidence type="ECO:0000256" key="7">
    <source>
        <dbReference type="ARBA" id="ARBA00022692"/>
    </source>
</evidence>
<keyword evidence="23" id="KW-1185">Reference proteome</keyword>
<protein>
    <recommendedName>
        <fullName evidence="4">Atypical kinase COQ8A, mitochondrial</fullName>
    </recommendedName>
    <alternativeName>
        <fullName evidence="16">Chaperone activity of bc1 complex-like</fullName>
    </alternativeName>
    <alternativeName>
        <fullName evidence="17">Coenzyme Q protein 8A</fullName>
    </alternativeName>
    <alternativeName>
        <fullName evidence="15">aarF domain-containing protein kinase 3</fullName>
    </alternativeName>
</protein>